<dbReference type="EMBL" id="JAACJJ010000028">
    <property type="protein sequence ID" value="KAF5320836.1"/>
    <property type="molecule type" value="Genomic_DNA"/>
</dbReference>
<organism evidence="1 2">
    <name type="scientific">Psilocybe cf. subviscida</name>
    <dbReference type="NCBI Taxonomy" id="2480587"/>
    <lineage>
        <taxon>Eukaryota</taxon>
        <taxon>Fungi</taxon>
        <taxon>Dikarya</taxon>
        <taxon>Basidiomycota</taxon>
        <taxon>Agaricomycotina</taxon>
        <taxon>Agaricomycetes</taxon>
        <taxon>Agaricomycetidae</taxon>
        <taxon>Agaricales</taxon>
        <taxon>Agaricineae</taxon>
        <taxon>Strophariaceae</taxon>
        <taxon>Psilocybe</taxon>
    </lineage>
</organism>
<dbReference type="SUPFAM" id="SSF56399">
    <property type="entry name" value="ADP-ribosylation"/>
    <property type="match status" value="1"/>
</dbReference>
<reference evidence="1 2" key="1">
    <citation type="journal article" date="2020" name="ISME J.">
        <title>Uncovering the hidden diversity of litter-decomposition mechanisms in mushroom-forming fungi.</title>
        <authorList>
            <person name="Floudas D."/>
            <person name="Bentzer J."/>
            <person name="Ahren D."/>
            <person name="Johansson T."/>
            <person name="Persson P."/>
            <person name="Tunlid A."/>
        </authorList>
    </citation>
    <scope>NUCLEOTIDE SEQUENCE [LARGE SCALE GENOMIC DNA]</scope>
    <source>
        <strain evidence="1 2">CBS 101986</strain>
    </source>
</reference>
<sequence length="136" mass="15161">MSDLTPTYIYKIIHASTPPPSPLPEALPVSDLDKSDQFIHLSTAVQVPGTLGRFFNDQERVYICRIKYANVESKIKWEDGKSKGPGGVGEPDIFPHLYNDLRLGSAEIDSVEEWTSEAGNWDTAVAKSKESGWFVY</sequence>
<dbReference type="OrthoDB" id="3335358at2759"/>
<dbReference type="Pfam" id="PF06108">
    <property type="entry name" value="DUF952"/>
    <property type="match status" value="1"/>
</dbReference>
<dbReference type="PANTHER" id="PTHR34129">
    <property type="entry name" value="BLR1139 PROTEIN"/>
    <property type="match status" value="1"/>
</dbReference>
<evidence type="ECO:0000313" key="2">
    <source>
        <dbReference type="Proteomes" id="UP000567179"/>
    </source>
</evidence>
<evidence type="ECO:0008006" key="3">
    <source>
        <dbReference type="Google" id="ProtNLM"/>
    </source>
</evidence>
<gene>
    <name evidence="1" type="ORF">D9619_000749</name>
</gene>
<dbReference type="PANTHER" id="PTHR34129:SF1">
    <property type="entry name" value="DUF952 DOMAIN-CONTAINING PROTEIN"/>
    <property type="match status" value="1"/>
</dbReference>
<accession>A0A8H5BDE5</accession>
<dbReference type="Proteomes" id="UP000567179">
    <property type="component" value="Unassembled WGS sequence"/>
</dbReference>
<dbReference type="Gene3D" id="3.20.170.20">
    <property type="entry name" value="Protein of unknown function DUF952"/>
    <property type="match status" value="1"/>
</dbReference>
<name>A0A8H5BDE5_9AGAR</name>
<dbReference type="InterPro" id="IPR009297">
    <property type="entry name" value="DUF952"/>
</dbReference>
<proteinExistence type="predicted"/>
<evidence type="ECO:0000313" key="1">
    <source>
        <dbReference type="EMBL" id="KAF5320836.1"/>
    </source>
</evidence>
<comment type="caution">
    <text evidence="1">The sequence shown here is derived from an EMBL/GenBank/DDBJ whole genome shotgun (WGS) entry which is preliminary data.</text>
</comment>
<keyword evidence="2" id="KW-1185">Reference proteome</keyword>
<dbReference type="AlphaFoldDB" id="A0A8H5BDE5"/>
<protein>
    <recommendedName>
        <fullName evidence="3">DUF952 domain-containing protein</fullName>
    </recommendedName>
</protein>